<dbReference type="InterPro" id="IPR050546">
    <property type="entry name" value="Glycosyl_Hydrlase_16"/>
</dbReference>
<dbReference type="AlphaFoldDB" id="A0A840CK08"/>
<evidence type="ECO:0000256" key="2">
    <source>
        <dbReference type="SAM" id="SignalP"/>
    </source>
</evidence>
<gene>
    <name evidence="4" type="ORF">GGR21_000243</name>
</gene>
<dbReference type="GO" id="GO:0005975">
    <property type="term" value="P:carbohydrate metabolic process"/>
    <property type="evidence" value="ECO:0007669"/>
    <property type="project" value="InterPro"/>
</dbReference>
<comment type="caution">
    <text evidence="4">The sequence shown here is derived from an EMBL/GenBank/DDBJ whole genome shotgun (WGS) entry which is preliminary data.</text>
</comment>
<dbReference type="RefSeq" id="WP_183305301.1">
    <property type="nucleotide sequence ID" value="NZ_JACIEP010000001.1"/>
</dbReference>
<dbReference type="CDD" id="cd08023">
    <property type="entry name" value="GH16_laminarinase_like"/>
    <property type="match status" value="1"/>
</dbReference>
<feature type="chain" id="PRO_5032599981" evidence="2">
    <location>
        <begin position="21"/>
        <end position="276"/>
    </location>
</feature>
<evidence type="ECO:0000259" key="3">
    <source>
        <dbReference type="PROSITE" id="PS51762"/>
    </source>
</evidence>
<dbReference type="Proteomes" id="UP000555103">
    <property type="component" value="Unassembled WGS sequence"/>
</dbReference>
<keyword evidence="2" id="KW-0732">Signal</keyword>
<evidence type="ECO:0000313" key="5">
    <source>
        <dbReference type="Proteomes" id="UP000555103"/>
    </source>
</evidence>
<dbReference type="Gene3D" id="2.60.120.200">
    <property type="match status" value="1"/>
</dbReference>
<feature type="signal peptide" evidence="2">
    <location>
        <begin position="1"/>
        <end position="20"/>
    </location>
</feature>
<dbReference type="PANTHER" id="PTHR10963">
    <property type="entry name" value="GLYCOSYL HYDROLASE-RELATED"/>
    <property type="match status" value="1"/>
</dbReference>
<dbReference type="InterPro" id="IPR013320">
    <property type="entry name" value="ConA-like_dom_sf"/>
</dbReference>
<evidence type="ECO:0000313" key="4">
    <source>
        <dbReference type="EMBL" id="MBB4034358.1"/>
    </source>
</evidence>
<dbReference type="GO" id="GO:0004553">
    <property type="term" value="F:hydrolase activity, hydrolyzing O-glycosyl compounds"/>
    <property type="evidence" value="ECO:0007669"/>
    <property type="project" value="InterPro"/>
</dbReference>
<dbReference type="InterPro" id="IPR000757">
    <property type="entry name" value="Beta-glucanase-like"/>
</dbReference>
<dbReference type="PROSITE" id="PS51762">
    <property type="entry name" value="GH16_2"/>
    <property type="match status" value="1"/>
</dbReference>
<organism evidence="4 5">
    <name type="scientific">Dysgonomonas hofstadii</name>
    <dbReference type="NCBI Taxonomy" id="637886"/>
    <lineage>
        <taxon>Bacteria</taxon>
        <taxon>Pseudomonadati</taxon>
        <taxon>Bacteroidota</taxon>
        <taxon>Bacteroidia</taxon>
        <taxon>Bacteroidales</taxon>
        <taxon>Dysgonomonadaceae</taxon>
        <taxon>Dysgonomonas</taxon>
    </lineage>
</organism>
<dbReference type="EMBL" id="JACIEP010000001">
    <property type="protein sequence ID" value="MBB4034358.1"/>
    <property type="molecule type" value="Genomic_DNA"/>
</dbReference>
<comment type="similarity">
    <text evidence="1">Belongs to the glycosyl hydrolase 16 family.</text>
</comment>
<evidence type="ECO:0000256" key="1">
    <source>
        <dbReference type="ARBA" id="ARBA00006865"/>
    </source>
</evidence>
<protein>
    <submittedName>
        <fullName evidence="4">Beta-glucanase (GH16 family)</fullName>
    </submittedName>
</protein>
<feature type="domain" description="GH16" evidence="3">
    <location>
        <begin position="25"/>
        <end position="276"/>
    </location>
</feature>
<reference evidence="4 5" key="1">
    <citation type="submission" date="2020-08" db="EMBL/GenBank/DDBJ databases">
        <title>Genomic Encyclopedia of Type Strains, Phase IV (KMG-IV): sequencing the most valuable type-strain genomes for metagenomic binning, comparative biology and taxonomic classification.</title>
        <authorList>
            <person name="Goeker M."/>
        </authorList>
    </citation>
    <scope>NUCLEOTIDE SEQUENCE [LARGE SCALE GENOMIC DNA]</scope>
    <source>
        <strain evidence="4 5">DSM 104969</strain>
    </source>
</reference>
<dbReference type="Pfam" id="PF00722">
    <property type="entry name" value="Glyco_hydro_16"/>
    <property type="match status" value="1"/>
</dbReference>
<proteinExistence type="inferred from homology"/>
<keyword evidence="5" id="KW-1185">Reference proteome</keyword>
<sequence>MKLIYFFLLFLATSIHSAYAQNETYAKPSGFVPEGYALVWQDEFNNNQKTLPYKEWWFETGNHGWGNHELQNYVDRVSGNDTVAKIQNGSLIITAYKLAIPYQGSDIISARMNTKKSWKYGYFEMRAKVPAGKGTWAAFWMLPENFQHWPLDGEIDIMEYVGYKPGITHATIHTKAYNHAIKTEKSAEHHIKDIENEFHTYSVEWTEDYIKGYVDGIHYFTFQNDKKGDMETWPFDKPFYLKLNLAIGGDWGGREGVDPAIFPALYEIDYVRVYQK</sequence>
<dbReference type="PANTHER" id="PTHR10963:SF55">
    <property type="entry name" value="GLYCOSIDE HYDROLASE FAMILY 16 PROTEIN"/>
    <property type="match status" value="1"/>
</dbReference>
<accession>A0A840CK08</accession>
<name>A0A840CK08_9BACT</name>
<dbReference type="SUPFAM" id="SSF49899">
    <property type="entry name" value="Concanavalin A-like lectins/glucanases"/>
    <property type="match status" value="1"/>
</dbReference>